<dbReference type="RefSeq" id="WP_116278803.1">
    <property type="nucleotide sequence ID" value="NZ_NFZX01000030.1"/>
</dbReference>
<proteinExistence type="predicted"/>
<accession>A0A3E0WN61</accession>
<name>A0A3E0WN61_9BACI</name>
<organism evidence="1 2">
    <name type="scientific">Virgibacillus dokdonensis</name>
    <dbReference type="NCBI Taxonomy" id="302167"/>
    <lineage>
        <taxon>Bacteria</taxon>
        <taxon>Bacillati</taxon>
        <taxon>Bacillota</taxon>
        <taxon>Bacilli</taxon>
        <taxon>Bacillales</taxon>
        <taxon>Bacillaceae</taxon>
        <taxon>Virgibacillus</taxon>
    </lineage>
</organism>
<dbReference type="Proteomes" id="UP000256488">
    <property type="component" value="Unassembled WGS sequence"/>
</dbReference>
<evidence type="ECO:0000313" key="2">
    <source>
        <dbReference type="Proteomes" id="UP000256488"/>
    </source>
</evidence>
<comment type="caution">
    <text evidence="1">The sequence shown here is derived from an EMBL/GenBank/DDBJ whole genome shotgun (WGS) entry which is preliminary data.</text>
</comment>
<dbReference type="EMBL" id="NFZX01000030">
    <property type="protein sequence ID" value="RFA33849.1"/>
    <property type="molecule type" value="Genomic_DNA"/>
</dbReference>
<protein>
    <submittedName>
        <fullName evidence="1">Uncharacterized protein</fullName>
    </submittedName>
</protein>
<dbReference type="AlphaFoldDB" id="A0A3E0WN61"/>
<evidence type="ECO:0000313" key="1">
    <source>
        <dbReference type="EMBL" id="RFA33849.1"/>
    </source>
</evidence>
<reference evidence="1 2" key="1">
    <citation type="submission" date="2017-05" db="EMBL/GenBank/DDBJ databases">
        <title>Virgibacillus sp. AK90 isolated from a saltern of Kakinada, India.</title>
        <authorList>
            <person name="Gupta V."/>
            <person name="Sidhu C."/>
            <person name="Korpole S."/>
            <person name="Pinnaka A.K."/>
        </authorList>
    </citation>
    <scope>NUCLEOTIDE SEQUENCE [LARGE SCALE GENOMIC DNA]</scope>
    <source>
        <strain evidence="1 2">AK90</strain>
    </source>
</reference>
<gene>
    <name evidence="1" type="ORF">CAI16_13420</name>
</gene>
<sequence length="98" mass="11813">MLKTRNDFQNEDEYRKYTKSGDFLCQYVWKGKSRDQIIYDMALPNYEQAHLDEAMKNCDILNEHLGVELDRMILYLIDKNAPEDDFDPDEVLYIKRKQ</sequence>